<sequence>MHKGIKNYRDWALDARMGQDGRNETKATRDLDYVYEIVYFVNPIASNKAS</sequence>
<dbReference type="AlphaFoldDB" id="A0A9R1C7A1"/>
<evidence type="ECO:0000313" key="2">
    <source>
        <dbReference type="Proteomes" id="UP000825483"/>
    </source>
</evidence>
<comment type="caution">
    <text evidence="1">The sequence shown here is derived from an EMBL/GenBank/DDBJ whole genome shotgun (WGS) entry which is preliminary data.</text>
</comment>
<reference evidence="1" key="1">
    <citation type="journal article" date="2022" name="Int. J. Syst. Evol. Microbiol.">
        <title>Prevotella lacticifex sp. nov., isolated from the rumen of cows.</title>
        <authorList>
            <person name="Shinkai T."/>
            <person name="Ikeyama N."/>
            <person name="Kumagai M."/>
            <person name="Ohmori H."/>
            <person name="Sakamoto M."/>
            <person name="Ohkuma M."/>
            <person name="Mitsumori M."/>
        </authorList>
    </citation>
    <scope>NUCLEOTIDE SEQUENCE</scope>
    <source>
        <strain evidence="1">R5076</strain>
    </source>
</reference>
<evidence type="ECO:0000313" key="1">
    <source>
        <dbReference type="EMBL" id="GJG57329.1"/>
    </source>
</evidence>
<protein>
    <submittedName>
        <fullName evidence="1">Uncharacterized protein</fullName>
    </submittedName>
</protein>
<name>A0A9R1C7A1_9BACT</name>
<dbReference type="EMBL" id="BPUB01000001">
    <property type="protein sequence ID" value="GJG57329.1"/>
    <property type="molecule type" value="Genomic_DNA"/>
</dbReference>
<keyword evidence="2" id="KW-1185">Reference proteome</keyword>
<organism evidence="1 2">
    <name type="scientific">Prevotella lacticifex</name>
    <dbReference type="NCBI Taxonomy" id="2854755"/>
    <lineage>
        <taxon>Bacteria</taxon>
        <taxon>Pseudomonadati</taxon>
        <taxon>Bacteroidota</taxon>
        <taxon>Bacteroidia</taxon>
        <taxon>Bacteroidales</taxon>
        <taxon>Prevotellaceae</taxon>
        <taxon>Prevotella</taxon>
    </lineage>
</organism>
<gene>
    <name evidence="1" type="ORF">PRLR5076_01800</name>
</gene>
<dbReference type="Proteomes" id="UP000825483">
    <property type="component" value="Unassembled WGS sequence"/>
</dbReference>
<accession>A0A9R1C7A1</accession>
<proteinExistence type="predicted"/>